<dbReference type="NCBIfam" id="TIGR01409">
    <property type="entry name" value="TAT_signal_seq"/>
    <property type="match status" value="1"/>
</dbReference>
<evidence type="ECO:0000313" key="4">
    <source>
        <dbReference type="Proteomes" id="UP000315103"/>
    </source>
</evidence>
<sequence>MADKTNKEKQFSRRDFLKTTGVATGGIIGGSMLGGLVGFRLDSPTEEADTGQQSAEQGAEGGGNSGSYNPGRMFFHNDTTFDTISQAMERIYPEDDMGPGAIALGAPFFLDMQLAGEYGNNTREYMQGPFYEGEATQGYQSRLIRSELFRLGIERLDTEANEMFDDDFRNLDGGQMDEILTRFQEGEADMGVPAATAKPQDFFRLLRSATIEGVYADPLYRGNHNMEGWKMKNFPGHQHAYIQEIDTDSFTEIEPQPLFGGNH</sequence>
<dbReference type="InterPro" id="IPR006311">
    <property type="entry name" value="TAT_signal"/>
</dbReference>
<dbReference type="InterPro" id="IPR027056">
    <property type="entry name" value="Gluconate_2DH_su3"/>
</dbReference>
<dbReference type="InterPro" id="IPR019546">
    <property type="entry name" value="TAT_signal_bac_arc"/>
</dbReference>
<proteinExistence type="predicted"/>
<dbReference type="OrthoDB" id="8400810at2"/>
<evidence type="ECO:0000256" key="1">
    <source>
        <dbReference type="SAM" id="MobiDB-lite"/>
    </source>
</evidence>
<dbReference type="PROSITE" id="PS51318">
    <property type="entry name" value="TAT"/>
    <property type="match status" value="1"/>
</dbReference>
<gene>
    <name evidence="3" type="ORF">FO441_00645</name>
</gene>
<dbReference type="RefSeq" id="WP_145284311.1">
    <property type="nucleotide sequence ID" value="NZ_VMSJ01000001.1"/>
</dbReference>
<reference evidence="3 4" key="1">
    <citation type="submission" date="2019-07" db="EMBL/GenBank/DDBJ databases">
        <title>Salinicoccus cyprini sp. nov., isolated from gastro-intestinal tract of mirror carp, Cyprinus carpio var. specularis, collected from Gobind Sagar Reservoir, Himachal Pradesh, India.</title>
        <authorList>
            <person name="Talwar C."/>
            <person name="Singh A.K."/>
            <person name="Lal R."/>
            <person name="Negi R.K."/>
        </authorList>
    </citation>
    <scope>NUCLEOTIDE SEQUENCE [LARGE SCALE GENOMIC DNA]</scope>
    <source>
        <strain evidence="3 4">CT19</strain>
    </source>
</reference>
<feature type="region of interest" description="Disordered" evidence="1">
    <location>
        <begin position="39"/>
        <end position="72"/>
    </location>
</feature>
<keyword evidence="2" id="KW-0812">Transmembrane</keyword>
<dbReference type="AlphaFoldDB" id="A0A558AX36"/>
<keyword evidence="2" id="KW-1133">Transmembrane helix</keyword>
<protein>
    <submittedName>
        <fullName evidence="3">Twin-arginine translocation signal domain-containing protein</fullName>
    </submittedName>
</protein>
<name>A0A558AX36_9STAP</name>
<evidence type="ECO:0000256" key="2">
    <source>
        <dbReference type="SAM" id="Phobius"/>
    </source>
</evidence>
<evidence type="ECO:0000313" key="3">
    <source>
        <dbReference type="EMBL" id="TVT28820.1"/>
    </source>
</evidence>
<accession>A0A558AX36</accession>
<organism evidence="3 4">
    <name type="scientific">Salinicoccus cyprini</name>
    <dbReference type="NCBI Taxonomy" id="2493691"/>
    <lineage>
        <taxon>Bacteria</taxon>
        <taxon>Bacillati</taxon>
        <taxon>Bacillota</taxon>
        <taxon>Bacilli</taxon>
        <taxon>Bacillales</taxon>
        <taxon>Staphylococcaceae</taxon>
        <taxon>Salinicoccus</taxon>
    </lineage>
</organism>
<dbReference type="Pfam" id="PF13618">
    <property type="entry name" value="Gluconate_2-dh3"/>
    <property type="match status" value="1"/>
</dbReference>
<keyword evidence="2" id="KW-0472">Membrane</keyword>
<comment type="caution">
    <text evidence="3">The sequence shown here is derived from an EMBL/GenBank/DDBJ whole genome shotgun (WGS) entry which is preliminary data.</text>
</comment>
<keyword evidence="4" id="KW-1185">Reference proteome</keyword>
<dbReference type="EMBL" id="VMSJ01000001">
    <property type="protein sequence ID" value="TVT28820.1"/>
    <property type="molecule type" value="Genomic_DNA"/>
</dbReference>
<feature type="transmembrane region" description="Helical" evidence="2">
    <location>
        <begin position="21"/>
        <end position="41"/>
    </location>
</feature>
<dbReference type="Proteomes" id="UP000315103">
    <property type="component" value="Unassembled WGS sequence"/>
</dbReference>